<dbReference type="InterPro" id="IPR033762">
    <property type="entry name" value="MCM_OB"/>
</dbReference>
<dbReference type="GO" id="GO:0005524">
    <property type="term" value="F:ATP binding"/>
    <property type="evidence" value="ECO:0007669"/>
    <property type="project" value="UniProtKB-KW"/>
</dbReference>
<dbReference type="InterPro" id="IPR003593">
    <property type="entry name" value="AAA+_ATPase"/>
</dbReference>
<dbReference type="Pfam" id="PF14551">
    <property type="entry name" value="MCM_N"/>
    <property type="match status" value="1"/>
</dbReference>
<keyword evidence="12" id="KW-1185">Reference proteome</keyword>
<dbReference type="InterPro" id="IPR027417">
    <property type="entry name" value="P-loop_NTPase"/>
</dbReference>
<keyword evidence="4" id="KW-0378">Hydrolase</keyword>
<dbReference type="GO" id="GO:0000724">
    <property type="term" value="P:double-strand break repair via homologous recombination"/>
    <property type="evidence" value="ECO:0007669"/>
    <property type="project" value="TreeGrafter"/>
</dbReference>
<feature type="compositionally biased region" description="Low complexity" evidence="9">
    <location>
        <begin position="783"/>
        <end position="795"/>
    </location>
</feature>
<evidence type="ECO:0000256" key="8">
    <source>
        <dbReference type="RuleBase" id="RU004070"/>
    </source>
</evidence>
<dbReference type="PANTHER" id="PTHR11630">
    <property type="entry name" value="DNA REPLICATION LICENSING FACTOR MCM FAMILY MEMBER"/>
    <property type="match status" value="1"/>
</dbReference>
<dbReference type="PROSITE" id="PS50051">
    <property type="entry name" value="MCM_2"/>
    <property type="match status" value="1"/>
</dbReference>
<reference evidence="11 12" key="1">
    <citation type="journal article" date="2010" name="Nature">
        <title>The Ectocarpus genome and the independent evolution of multicellularity in brown algae.</title>
        <authorList>
            <person name="Cock J.M."/>
            <person name="Sterck L."/>
            <person name="Rouze P."/>
            <person name="Scornet D."/>
            <person name="Allen A.E."/>
            <person name="Amoutzias G."/>
            <person name="Anthouard V."/>
            <person name="Artiguenave F."/>
            <person name="Aury J.M."/>
            <person name="Badger J.H."/>
            <person name="Beszteri B."/>
            <person name="Billiau K."/>
            <person name="Bonnet E."/>
            <person name="Bothwell J.H."/>
            <person name="Bowler C."/>
            <person name="Boyen C."/>
            <person name="Brownlee C."/>
            <person name="Carrano C.J."/>
            <person name="Charrier B."/>
            <person name="Cho G.Y."/>
            <person name="Coelho S.M."/>
            <person name="Collen J."/>
            <person name="Corre E."/>
            <person name="Da Silva C."/>
            <person name="Delage L."/>
            <person name="Delaroque N."/>
            <person name="Dittami S.M."/>
            <person name="Doulbeau S."/>
            <person name="Elias M."/>
            <person name="Farnham G."/>
            <person name="Gachon C.M."/>
            <person name="Gschloessl B."/>
            <person name="Heesch S."/>
            <person name="Jabbari K."/>
            <person name="Jubin C."/>
            <person name="Kawai H."/>
            <person name="Kimura K."/>
            <person name="Kloareg B."/>
            <person name="Kupper F.C."/>
            <person name="Lang D."/>
            <person name="Le Bail A."/>
            <person name="Leblanc C."/>
            <person name="Lerouge P."/>
            <person name="Lohr M."/>
            <person name="Lopez P.J."/>
            <person name="Martens C."/>
            <person name="Maumus F."/>
            <person name="Michel G."/>
            <person name="Miranda-Saavedra D."/>
            <person name="Morales J."/>
            <person name="Moreau H."/>
            <person name="Motomura T."/>
            <person name="Nagasato C."/>
            <person name="Napoli C.A."/>
            <person name="Nelson D.R."/>
            <person name="Nyvall-Collen P."/>
            <person name="Peters A.F."/>
            <person name="Pommier C."/>
            <person name="Potin P."/>
            <person name="Poulain J."/>
            <person name="Quesneville H."/>
            <person name="Read B."/>
            <person name="Rensing S.A."/>
            <person name="Ritter A."/>
            <person name="Rousvoal S."/>
            <person name="Samanta M."/>
            <person name="Samson G."/>
            <person name="Schroeder D.C."/>
            <person name="Segurens B."/>
            <person name="Strittmatter M."/>
            <person name="Tonon T."/>
            <person name="Tregear J.W."/>
            <person name="Valentin K."/>
            <person name="von Dassow P."/>
            <person name="Yamagishi T."/>
            <person name="Van de Peer Y."/>
            <person name="Wincker P."/>
        </authorList>
    </citation>
    <scope>NUCLEOTIDE SEQUENCE [LARGE SCALE GENOMIC DNA]</scope>
    <source>
        <strain evidence="12">Ec32 / CCAP1310/4</strain>
    </source>
</reference>
<organism evidence="11 12">
    <name type="scientific">Ectocarpus siliculosus</name>
    <name type="common">Brown alga</name>
    <name type="synonym">Conferva siliculosa</name>
    <dbReference type="NCBI Taxonomy" id="2880"/>
    <lineage>
        <taxon>Eukaryota</taxon>
        <taxon>Sar</taxon>
        <taxon>Stramenopiles</taxon>
        <taxon>Ochrophyta</taxon>
        <taxon>PX clade</taxon>
        <taxon>Phaeophyceae</taxon>
        <taxon>Ectocarpales</taxon>
        <taxon>Ectocarpaceae</taxon>
        <taxon>Ectocarpus</taxon>
    </lineage>
</organism>
<feature type="compositionally biased region" description="Basic and acidic residues" evidence="9">
    <location>
        <begin position="801"/>
        <end position="816"/>
    </location>
</feature>
<keyword evidence="2" id="KW-0235">DNA replication</keyword>
<feature type="compositionally biased region" description="Low complexity" evidence="9">
    <location>
        <begin position="82"/>
        <end position="91"/>
    </location>
</feature>
<keyword evidence="3 8" id="KW-0547">Nucleotide-binding</keyword>
<dbReference type="Pfam" id="PF00493">
    <property type="entry name" value="MCM"/>
    <property type="match status" value="1"/>
</dbReference>
<dbReference type="GO" id="GO:0016787">
    <property type="term" value="F:hydrolase activity"/>
    <property type="evidence" value="ECO:0007669"/>
    <property type="project" value="UniProtKB-KW"/>
</dbReference>
<dbReference type="GO" id="GO:0003697">
    <property type="term" value="F:single-stranded DNA binding"/>
    <property type="evidence" value="ECO:0007669"/>
    <property type="project" value="TreeGrafter"/>
</dbReference>
<name>D8LM73_ECTSI</name>
<dbReference type="EMBL" id="FN649738">
    <property type="protein sequence ID" value="CBN79706.1"/>
    <property type="molecule type" value="Genomic_DNA"/>
</dbReference>
<dbReference type="SMART" id="SM00350">
    <property type="entry name" value="MCM"/>
    <property type="match status" value="1"/>
</dbReference>
<feature type="region of interest" description="Disordered" evidence="9">
    <location>
        <begin position="73"/>
        <end position="94"/>
    </location>
</feature>
<dbReference type="OrthoDB" id="271325at2759"/>
<dbReference type="AlphaFoldDB" id="D8LM73"/>
<evidence type="ECO:0000256" key="3">
    <source>
        <dbReference type="ARBA" id="ARBA00022741"/>
    </source>
</evidence>
<evidence type="ECO:0000256" key="7">
    <source>
        <dbReference type="ARBA" id="ARBA00023125"/>
    </source>
</evidence>
<comment type="similarity">
    <text evidence="8">Belongs to the MCM family.</text>
</comment>
<dbReference type="Pfam" id="PF17207">
    <property type="entry name" value="MCM_OB"/>
    <property type="match status" value="1"/>
</dbReference>
<dbReference type="GO" id="GO:0017116">
    <property type="term" value="F:single-stranded DNA helicase activity"/>
    <property type="evidence" value="ECO:0007669"/>
    <property type="project" value="TreeGrafter"/>
</dbReference>
<keyword evidence="5" id="KW-0347">Helicase</keyword>
<dbReference type="InParanoid" id="D8LM73"/>
<gene>
    <name evidence="11" type="ORF">Esi_0388_0021</name>
</gene>
<feature type="compositionally biased region" description="Gly residues" evidence="9">
    <location>
        <begin position="769"/>
        <end position="782"/>
    </location>
</feature>
<accession>D8LM73</accession>
<keyword evidence="7 8" id="KW-0238">DNA-binding</keyword>
<evidence type="ECO:0000256" key="2">
    <source>
        <dbReference type="ARBA" id="ARBA00022705"/>
    </source>
</evidence>
<proteinExistence type="inferred from homology"/>
<dbReference type="InterPro" id="IPR001208">
    <property type="entry name" value="MCM_dom"/>
</dbReference>
<evidence type="ECO:0000313" key="11">
    <source>
        <dbReference type="EMBL" id="CBN79706.1"/>
    </source>
</evidence>
<evidence type="ECO:0000256" key="4">
    <source>
        <dbReference type="ARBA" id="ARBA00022801"/>
    </source>
</evidence>
<dbReference type="Proteomes" id="UP000002630">
    <property type="component" value="Linkage Group LG13"/>
</dbReference>
<feature type="region of interest" description="Disordered" evidence="9">
    <location>
        <begin position="535"/>
        <end position="574"/>
    </location>
</feature>
<evidence type="ECO:0000256" key="6">
    <source>
        <dbReference type="ARBA" id="ARBA00022840"/>
    </source>
</evidence>
<dbReference type="SUPFAM" id="SSF50249">
    <property type="entry name" value="Nucleic acid-binding proteins"/>
    <property type="match status" value="1"/>
</dbReference>
<evidence type="ECO:0000256" key="5">
    <source>
        <dbReference type="ARBA" id="ARBA00022806"/>
    </source>
</evidence>
<feature type="compositionally biased region" description="Low complexity" evidence="9">
    <location>
        <begin position="549"/>
        <end position="560"/>
    </location>
</feature>
<dbReference type="GO" id="GO:0005634">
    <property type="term" value="C:nucleus"/>
    <property type="evidence" value="ECO:0007669"/>
    <property type="project" value="UniProtKB-SubCell"/>
</dbReference>
<dbReference type="SUPFAM" id="SSF52540">
    <property type="entry name" value="P-loop containing nucleoside triphosphate hydrolases"/>
    <property type="match status" value="1"/>
</dbReference>
<protein>
    <recommendedName>
        <fullName evidence="1">DNA helicase</fullName>
        <ecNumber evidence="1">3.6.4.12</ecNumber>
    </recommendedName>
</protein>
<dbReference type="InterPro" id="IPR031327">
    <property type="entry name" value="MCM"/>
</dbReference>
<dbReference type="Gene3D" id="2.40.50.140">
    <property type="entry name" value="Nucleic acid-binding proteins"/>
    <property type="match status" value="1"/>
</dbReference>
<dbReference type="SMART" id="SM00382">
    <property type="entry name" value="AAA"/>
    <property type="match status" value="1"/>
</dbReference>
<dbReference type="OMA" id="RRGECHM"/>
<keyword evidence="6 8" id="KW-0067">ATP-binding</keyword>
<evidence type="ECO:0000259" key="10">
    <source>
        <dbReference type="PROSITE" id="PS50051"/>
    </source>
</evidence>
<dbReference type="InterPro" id="IPR027925">
    <property type="entry name" value="MCM_N"/>
</dbReference>
<dbReference type="PANTHER" id="PTHR11630:SF48">
    <property type="entry name" value="DNA HELICASE MCM9"/>
    <property type="match status" value="1"/>
</dbReference>
<feature type="domain" description="MCM C-terminal AAA(+) ATPase" evidence="10">
    <location>
        <begin position="309"/>
        <end position="512"/>
    </location>
</feature>
<evidence type="ECO:0000256" key="1">
    <source>
        <dbReference type="ARBA" id="ARBA00012551"/>
    </source>
</evidence>
<sequence length="973" mass="103824">MTTFLERRYLATIHRTIVSAQDQEKDYALAVNAQDLIHFDSRLAYLVLHRPDLLLELMREALGEVQARIVAEEAAEDDSRRNSNNNNDSGRTPVLTVKGNAHIRITHLPPLSDLCKPNISAIRGTDLGVLIQIQGTVIRSGAAKMLEVSREYRCQNKTCGAVFSVHSDMSQGNLLAPPTSCPGVGEKQCKGTRFMEHGDHKYSDYQEMKVQEQAQKLSVGSIPRSMVILLQDDLVDSCKAGDDVVVVGELLRRWMPVFEGVRCDVQVTLRANSVTVQSGADQGSSQVSEELRQEFVELWEANTHRPLAVRNHVIASVCPQVFGLFTVKLAILLTLIGGVTETDPRGMRRRGTPHLLVVGDPGCGKSQFLRFAAKLSPRSVLTTGVGTTSAGLTCSAVKDGGEWMLEAGALVLADRGLCCIDEFSAIREHDRATIHEAMEQQTLSVAKAGLVCKLNARTTVFAVTNTKGTYDAAEDMTVNTAIGSPLLSRFDLVLLLLDTKNKQWDKVVSTFVLRAAIGPAAPPVRPKAVAAKTAAVAPRGGSSGGGGSSSSSQPGKPAAGGPAGRGEEEPVSSKPWGTEKLQKYLCYVKDTFTSVRLSKDAEEVVGKYYQSQRSADNRSAARTTVRLLESLIRLAQAHARLMCRTEVTLQDAVVSVICVETSLHSTAQLGVDSVLHSDFPPNPDEEFELQQGLILDRLKLRSPPPPPVVTRRGPGGSERFSGGSRSQSQRGGSSQEDPRDGGGPASSGGHSLQPSPSTEATVVRRDRWSGGGGPDDGVGGSRGSNSTTSSDGSATAPLRGLPERGHPQHSREDTVREGGSQQWRRGGDEVATTGSAVDGPRGGGERGGLSTPARGVVVAQAISGGTQRRRRRPEREESGGGGGSGERERRFEGPDGVSRSRGGGDGRAASSSAGPDGEGGRGKGVNGETPGSNLKRRRPTQQERARGAPSRKGNNWGELLLLKPIPGTPVERR</sequence>
<dbReference type="GO" id="GO:0042555">
    <property type="term" value="C:MCM complex"/>
    <property type="evidence" value="ECO:0007669"/>
    <property type="project" value="TreeGrafter"/>
</dbReference>
<dbReference type="InterPro" id="IPR041562">
    <property type="entry name" value="MCM_lid"/>
</dbReference>
<dbReference type="PRINTS" id="PR01657">
    <property type="entry name" value="MCMFAMILY"/>
</dbReference>
<evidence type="ECO:0000256" key="9">
    <source>
        <dbReference type="SAM" id="MobiDB-lite"/>
    </source>
</evidence>
<dbReference type="STRING" id="2880.D8LM73"/>
<feature type="compositionally biased region" description="Polar residues" evidence="9">
    <location>
        <begin position="748"/>
        <end position="760"/>
    </location>
</feature>
<dbReference type="eggNOG" id="KOG0477">
    <property type="taxonomic scope" value="Eukaryota"/>
</dbReference>
<evidence type="ECO:0000313" key="12">
    <source>
        <dbReference type="Proteomes" id="UP000002630"/>
    </source>
</evidence>
<dbReference type="EMBL" id="FN648584">
    <property type="protein sequence ID" value="CBN79706.1"/>
    <property type="molecule type" value="Genomic_DNA"/>
</dbReference>
<dbReference type="InterPro" id="IPR012340">
    <property type="entry name" value="NA-bd_OB-fold"/>
</dbReference>
<dbReference type="EC" id="3.6.4.12" evidence="1"/>
<feature type="region of interest" description="Disordered" evidence="9">
    <location>
        <begin position="696"/>
        <end position="973"/>
    </location>
</feature>
<dbReference type="Gene3D" id="3.40.50.300">
    <property type="entry name" value="P-loop containing nucleotide triphosphate hydrolases"/>
    <property type="match status" value="1"/>
</dbReference>
<feature type="compositionally biased region" description="Low complexity" evidence="9">
    <location>
        <begin position="709"/>
        <end position="735"/>
    </location>
</feature>
<dbReference type="Pfam" id="PF17855">
    <property type="entry name" value="MCM_lid"/>
    <property type="match status" value="1"/>
</dbReference>